<gene>
    <name evidence="1" type="ORF">QLQ22_12930</name>
</gene>
<dbReference type="EMBL" id="CP126116">
    <property type="protein sequence ID" value="WHZ55634.1"/>
    <property type="molecule type" value="Genomic_DNA"/>
</dbReference>
<accession>A0ACD4R5B9</accession>
<sequence>MGNTDKRNKLNEEVFSYQTTKDKTVFIYWTGKLIKVLKGKAAAKFLANADSAETEEDIQLLLAKATGNFKRGNEKRSL</sequence>
<keyword evidence="2" id="KW-1185">Reference proteome</keyword>
<evidence type="ECO:0000313" key="1">
    <source>
        <dbReference type="EMBL" id="WHZ55634.1"/>
    </source>
</evidence>
<proteinExistence type="predicted"/>
<name>A0ACD4R5B9_9BACI</name>
<organism evidence="1 2">
    <name type="scientific">Metabacillus hrfriensis</name>
    <dbReference type="NCBI Taxonomy" id="3048891"/>
    <lineage>
        <taxon>Bacteria</taxon>
        <taxon>Bacillati</taxon>
        <taxon>Bacillota</taxon>
        <taxon>Bacilli</taxon>
        <taxon>Bacillales</taxon>
        <taxon>Bacillaceae</taxon>
        <taxon>Metabacillus</taxon>
    </lineage>
</organism>
<reference evidence="2" key="1">
    <citation type="journal article" date="2025" name="Aquaculture">
        <title>Assessment of the bioflocculant production and safety properties of Metabacillus hrfriensis sp. nov. based on phenotypic and whole-genome sequencing analysis.</title>
        <authorList>
            <person name="Zhang R."/>
            <person name="Zhao Z."/>
            <person name="Luo L."/>
            <person name="Wang S."/>
            <person name="Guo K."/>
            <person name="Xu W."/>
        </authorList>
    </citation>
    <scope>NUCLEOTIDE SEQUENCE [LARGE SCALE GENOMIC DNA]</scope>
    <source>
        <strain evidence="2">CT-WN-B3</strain>
    </source>
</reference>
<dbReference type="Proteomes" id="UP001226091">
    <property type="component" value="Chromosome"/>
</dbReference>
<evidence type="ECO:0000313" key="2">
    <source>
        <dbReference type="Proteomes" id="UP001226091"/>
    </source>
</evidence>
<protein>
    <submittedName>
        <fullName evidence="1">Uncharacterized protein</fullName>
    </submittedName>
</protein>